<dbReference type="Proteomes" id="UP000031668">
    <property type="component" value="Unassembled WGS sequence"/>
</dbReference>
<evidence type="ECO:0000313" key="2">
    <source>
        <dbReference type="Proteomes" id="UP000031668"/>
    </source>
</evidence>
<dbReference type="AlphaFoldDB" id="A0A0C2MET7"/>
<gene>
    <name evidence="1" type="ORF">RF11_15373</name>
</gene>
<accession>A0A0C2MET7</accession>
<sequence>MVKENIAALFQAVEIEENKQMAKDSINAKNKPLINNTFNKNVNTNRFPLMVTQDHKRRMNSIVHYPRNIMAHSIKRDIYNRAGFLRNSNIHNIPNRITHFSVVLNVIHFNFTLPLYGLVSPHALISESTVTLLSIVWPTDNLLSKVLKIETIPSITD</sequence>
<name>A0A0C2MET7_THEKT</name>
<reference evidence="1 2" key="1">
    <citation type="journal article" date="2014" name="Genome Biol. Evol.">
        <title>The genome of the myxosporean Thelohanellus kitauei shows adaptations to nutrient acquisition within its fish host.</title>
        <authorList>
            <person name="Yang Y."/>
            <person name="Xiong J."/>
            <person name="Zhou Z."/>
            <person name="Huo F."/>
            <person name="Miao W."/>
            <person name="Ran C."/>
            <person name="Liu Y."/>
            <person name="Zhang J."/>
            <person name="Feng J."/>
            <person name="Wang M."/>
            <person name="Wang M."/>
            <person name="Wang L."/>
            <person name="Yao B."/>
        </authorList>
    </citation>
    <scope>NUCLEOTIDE SEQUENCE [LARGE SCALE GENOMIC DNA]</scope>
    <source>
        <strain evidence="1">Wuqing</strain>
    </source>
</reference>
<proteinExistence type="predicted"/>
<keyword evidence="2" id="KW-1185">Reference proteome</keyword>
<dbReference type="EMBL" id="JWZT01005709">
    <property type="protein sequence ID" value="KII60276.1"/>
    <property type="molecule type" value="Genomic_DNA"/>
</dbReference>
<evidence type="ECO:0000313" key="1">
    <source>
        <dbReference type="EMBL" id="KII60276.1"/>
    </source>
</evidence>
<comment type="caution">
    <text evidence="1">The sequence shown here is derived from an EMBL/GenBank/DDBJ whole genome shotgun (WGS) entry which is preliminary data.</text>
</comment>
<protein>
    <submittedName>
        <fullName evidence="1">Uncharacterized protein</fullName>
    </submittedName>
</protein>
<organism evidence="1 2">
    <name type="scientific">Thelohanellus kitauei</name>
    <name type="common">Myxosporean</name>
    <dbReference type="NCBI Taxonomy" id="669202"/>
    <lineage>
        <taxon>Eukaryota</taxon>
        <taxon>Metazoa</taxon>
        <taxon>Cnidaria</taxon>
        <taxon>Myxozoa</taxon>
        <taxon>Myxosporea</taxon>
        <taxon>Bivalvulida</taxon>
        <taxon>Platysporina</taxon>
        <taxon>Myxobolidae</taxon>
        <taxon>Thelohanellus</taxon>
    </lineage>
</organism>